<feature type="non-terminal residue" evidence="2">
    <location>
        <position position="87"/>
    </location>
</feature>
<dbReference type="AlphaFoldDB" id="A0ABD0N2S2"/>
<comment type="caution">
    <text evidence="2">The sequence shown here is derived from an EMBL/GenBank/DDBJ whole genome shotgun (WGS) entry which is preliminary data.</text>
</comment>
<dbReference type="PROSITE" id="PS50092">
    <property type="entry name" value="TSP1"/>
    <property type="match status" value="1"/>
</dbReference>
<dbReference type="EMBL" id="JAMKFB020000025">
    <property type="protein sequence ID" value="KAL0155580.1"/>
    <property type="molecule type" value="Genomic_DNA"/>
</dbReference>
<feature type="non-terminal residue" evidence="2">
    <location>
        <position position="1"/>
    </location>
</feature>
<reference evidence="2 3" key="1">
    <citation type="submission" date="2024-05" db="EMBL/GenBank/DDBJ databases">
        <title>Genome sequencing and assembly of Indian major carp, Cirrhinus mrigala (Hamilton, 1822).</title>
        <authorList>
            <person name="Mohindra V."/>
            <person name="Chowdhury L.M."/>
            <person name="Lal K."/>
            <person name="Jena J.K."/>
        </authorList>
    </citation>
    <scope>NUCLEOTIDE SEQUENCE [LARGE SCALE GENOMIC DNA]</scope>
    <source>
        <strain evidence="2">CM1030</strain>
        <tissue evidence="2">Blood</tissue>
    </source>
</reference>
<protein>
    <submittedName>
        <fullName evidence="2">Uncharacterized protein</fullName>
    </submittedName>
</protein>
<keyword evidence="3" id="KW-1185">Reference proteome</keyword>
<dbReference type="Proteomes" id="UP001529510">
    <property type="component" value="Unassembled WGS sequence"/>
</dbReference>
<dbReference type="Pfam" id="PF19030">
    <property type="entry name" value="TSP1_ADAMTS"/>
    <property type="match status" value="1"/>
</dbReference>
<feature type="compositionally biased region" description="Polar residues" evidence="1">
    <location>
        <begin position="72"/>
        <end position="81"/>
    </location>
</feature>
<accession>A0ABD0N2S2</accession>
<evidence type="ECO:0000313" key="3">
    <source>
        <dbReference type="Proteomes" id="UP001529510"/>
    </source>
</evidence>
<feature type="region of interest" description="Disordered" evidence="1">
    <location>
        <begin position="68"/>
        <end position="87"/>
    </location>
</feature>
<dbReference type="InterPro" id="IPR036383">
    <property type="entry name" value="TSP1_rpt_sf"/>
</dbReference>
<organism evidence="2 3">
    <name type="scientific">Cirrhinus mrigala</name>
    <name type="common">Mrigala</name>
    <dbReference type="NCBI Taxonomy" id="683832"/>
    <lineage>
        <taxon>Eukaryota</taxon>
        <taxon>Metazoa</taxon>
        <taxon>Chordata</taxon>
        <taxon>Craniata</taxon>
        <taxon>Vertebrata</taxon>
        <taxon>Euteleostomi</taxon>
        <taxon>Actinopterygii</taxon>
        <taxon>Neopterygii</taxon>
        <taxon>Teleostei</taxon>
        <taxon>Ostariophysi</taxon>
        <taxon>Cypriniformes</taxon>
        <taxon>Cyprinidae</taxon>
        <taxon>Labeoninae</taxon>
        <taxon>Labeonini</taxon>
        <taxon>Cirrhinus</taxon>
    </lineage>
</organism>
<name>A0ABD0N2S2_CIRMR</name>
<evidence type="ECO:0000313" key="2">
    <source>
        <dbReference type="EMBL" id="KAL0155580.1"/>
    </source>
</evidence>
<evidence type="ECO:0000256" key="1">
    <source>
        <dbReference type="SAM" id="MobiDB-lite"/>
    </source>
</evidence>
<dbReference type="Gene3D" id="2.20.100.10">
    <property type="entry name" value="Thrombospondin type-1 (TSP1) repeat"/>
    <property type="match status" value="1"/>
</dbReference>
<sequence>CSVSCGVGRSTRRVVCMNYHHQVDESFCHPDERPSTEQECAAAPCQSSYHWPNNQPYFPYDPGNHPGHHSWNVPSANNQWRTGPWGA</sequence>
<dbReference type="InterPro" id="IPR000884">
    <property type="entry name" value="TSP1_rpt"/>
</dbReference>
<gene>
    <name evidence="2" type="ORF">M9458_049843</name>
</gene>
<dbReference type="SUPFAM" id="SSF82895">
    <property type="entry name" value="TSP-1 type 1 repeat"/>
    <property type="match status" value="1"/>
</dbReference>
<proteinExistence type="predicted"/>